<comment type="caution">
    <text evidence="9">The sequence shown here is derived from an EMBL/GenBank/DDBJ whole genome shotgun (WGS) entry which is preliminary data.</text>
</comment>
<dbReference type="SUPFAM" id="SSF55874">
    <property type="entry name" value="ATPase domain of HSP90 chaperone/DNA topoisomerase II/histidine kinase"/>
    <property type="match status" value="1"/>
</dbReference>
<dbReference type="InterPro" id="IPR004358">
    <property type="entry name" value="Sig_transdc_His_kin-like_C"/>
</dbReference>
<dbReference type="SMART" id="SM00387">
    <property type="entry name" value="HATPase_c"/>
    <property type="match status" value="1"/>
</dbReference>
<dbReference type="STRING" id="1781255.BH720_18490"/>
<feature type="transmembrane region" description="Helical" evidence="7">
    <location>
        <begin position="36"/>
        <end position="55"/>
    </location>
</feature>
<protein>
    <recommendedName>
        <fullName evidence="2">histidine kinase</fullName>
        <ecNumber evidence="2">2.7.13.3</ecNumber>
    </recommendedName>
</protein>
<evidence type="ECO:0000256" key="1">
    <source>
        <dbReference type="ARBA" id="ARBA00000085"/>
    </source>
</evidence>
<keyword evidence="7" id="KW-1133">Transmembrane helix</keyword>
<dbReference type="PROSITE" id="PS50109">
    <property type="entry name" value="HIS_KIN"/>
    <property type="match status" value="1"/>
</dbReference>
<keyword evidence="3" id="KW-0597">Phosphoprotein</keyword>
<dbReference type="SUPFAM" id="SSF47384">
    <property type="entry name" value="Homodimeric domain of signal transducing histidine kinase"/>
    <property type="match status" value="1"/>
</dbReference>
<dbReference type="InterPro" id="IPR005467">
    <property type="entry name" value="His_kinase_dom"/>
</dbReference>
<name>A0A1E5QG73_9CYAN</name>
<dbReference type="PANTHER" id="PTHR43547:SF2">
    <property type="entry name" value="HYBRID SIGNAL TRANSDUCTION HISTIDINE KINASE C"/>
    <property type="match status" value="1"/>
</dbReference>
<dbReference type="InterPro" id="IPR003594">
    <property type="entry name" value="HATPase_dom"/>
</dbReference>
<dbReference type="InterPro" id="IPR036097">
    <property type="entry name" value="HisK_dim/P_sf"/>
</dbReference>
<organism evidence="9">
    <name type="scientific">Desertifilum tharense IPPAS B-1220</name>
    <dbReference type="NCBI Taxonomy" id="1781255"/>
    <lineage>
        <taxon>Bacteria</taxon>
        <taxon>Bacillati</taxon>
        <taxon>Cyanobacteriota</taxon>
        <taxon>Cyanophyceae</taxon>
        <taxon>Desertifilales</taxon>
        <taxon>Desertifilaceae</taxon>
        <taxon>Desertifilum</taxon>
    </lineage>
</organism>
<evidence type="ECO:0000256" key="5">
    <source>
        <dbReference type="ARBA" id="ARBA00023012"/>
    </source>
</evidence>
<evidence type="ECO:0000256" key="2">
    <source>
        <dbReference type="ARBA" id="ARBA00012438"/>
    </source>
</evidence>
<dbReference type="InterPro" id="IPR036890">
    <property type="entry name" value="HATPase_C_sf"/>
</dbReference>
<feature type="transmembrane region" description="Helical" evidence="7">
    <location>
        <begin position="215"/>
        <end position="238"/>
    </location>
</feature>
<evidence type="ECO:0000256" key="3">
    <source>
        <dbReference type="ARBA" id="ARBA00022553"/>
    </source>
</evidence>
<dbReference type="Pfam" id="PF05227">
    <property type="entry name" value="CHASE3"/>
    <property type="match status" value="1"/>
</dbReference>
<dbReference type="Pfam" id="PF02518">
    <property type="entry name" value="HATPase_c"/>
    <property type="match status" value="1"/>
</dbReference>
<dbReference type="Pfam" id="PF00512">
    <property type="entry name" value="HisKA"/>
    <property type="match status" value="1"/>
</dbReference>
<dbReference type="PRINTS" id="PR00344">
    <property type="entry name" value="BCTRLSENSOR"/>
</dbReference>
<keyword evidence="7" id="KW-0812">Transmembrane</keyword>
<evidence type="ECO:0000256" key="6">
    <source>
        <dbReference type="SAM" id="Coils"/>
    </source>
</evidence>
<keyword evidence="7" id="KW-0472">Membrane</keyword>
<sequence>MKQPSPHHSLSQRLTHLAGCGERFLKTLSAQQQGTLILSIPIVCLLTSLGAFAWLKASLVEDEFWVQHTQQVRLETKQLQAALLDAETGVRGYGLTRRSEFLEPYQQAQQKIPRSLNTLEELVGDNPAQTRQLQRIRQSIDATLQILYQKQTLQQELATLNRDPNALVPAALLYDWLEEGKASMDATRFAIDQFADEEERLLQVRKEHLETYRRITWLVLWLSAAIGILGGIFSTYLFRRLQQELKRRQHRLEQTNLQLTQAYDQLQRFTANASHELRAPLAAMLSNVHVGLTAPEDDWVTPRQRLSKIENLAQSMSDLVRDLLFLARYEGQLTEDVRQPLKMVTFLEAIALDWKPQAERHHLTLLTDLPSQEIVLQADANLLQQAIANLLSNACRYTPVGGTISLQASIRSQQVAIAIQDTGMGIAQDDLPYIFERFYRTRSSRAKVRNGFGLGLAIAQQIVRAHEGQISVCSTLNQGSTFTIVLPLSKTEP</sequence>
<evidence type="ECO:0000259" key="8">
    <source>
        <dbReference type="PROSITE" id="PS50109"/>
    </source>
</evidence>
<dbReference type="PANTHER" id="PTHR43547">
    <property type="entry name" value="TWO-COMPONENT HISTIDINE KINASE"/>
    <property type="match status" value="1"/>
</dbReference>
<evidence type="ECO:0000256" key="7">
    <source>
        <dbReference type="SAM" id="Phobius"/>
    </source>
</evidence>
<dbReference type="EMBL" id="MJGC01000081">
    <property type="protein sequence ID" value="OEJ73700.1"/>
    <property type="molecule type" value="Genomic_DNA"/>
</dbReference>
<dbReference type="CDD" id="cd00075">
    <property type="entry name" value="HATPase"/>
    <property type="match status" value="1"/>
</dbReference>
<gene>
    <name evidence="9" type="ORF">BH720_18490</name>
</gene>
<evidence type="ECO:0000313" key="9">
    <source>
        <dbReference type="EMBL" id="OEJ73700.1"/>
    </source>
</evidence>
<dbReference type="SMART" id="SM00388">
    <property type="entry name" value="HisKA"/>
    <property type="match status" value="1"/>
</dbReference>
<reference evidence="9" key="1">
    <citation type="submission" date="2016-09" db="EMBL/GenBank/DDBJ databases">
        <title>Draft genome of thermotolerant cyanobacterium Desertifilum sp. strain IPPAS B-1220.</title>
        <authorList>
            <person name="Sinetova M.A."/>
            <person name="Bolakhan K."/>
            <person name="Zayadan B.K."/>
            <person name="Mironov K.S."/>
            <person name="Ustinova V."/>
            <person name="Kupriyanova E.V."/>
            <person name="Sidorov R.A."/>
            <person name="Skrypnik A.N."/>
            <person name="Gogoleva N.E."/>
            <person name="Gogolev Y.V."/>
            <person name="Los D.A."/>
        </authorList>
    </citation>
    <scope>NUCLEOTIDE SEQUENCE [LARGE SCALE GENOMIC DNA]</scope>
    <source>
        <strain evidence="9">IPPAS B-1220</strain>
    </source>
</reference>
<dbReference type="InterPro" id="IPR007891">
    <property type="entry name" value="CHASE3"/>
</dbReference>
<keyword evidence="5" id="KW-0902">Two-component regulatory system</keyword>
<proteinExistence type="predicted"/>
<accession>A0A1E5QG73</accession>
<keyword evidence="4" id="KW-0418">Kinase</keyword>
<feature type="coiled-coil region" evidence="6">
    <location>
        <begin position="238"/>
        <end position="272"/>
    </location>
</feature>
<dbReference type="Gene3D" id="3.30.565.10">
    <property type="entry name" value="Histidine kinase-like ATPase, C-terminal domain"/>
    <property type="match status" value="1"/>
</dbReference>
<dbReference type="CDD" id="cd00082">
    <property type="entry name" value="HisKA"/>
    <property type="match status" value="1"/>
</dbReference>
<keyword evidence="6" id="KW-0175">Coiled coil</keyword>
<dbReference type="GO" id="GO:0000155">
    <property type="term" value="F:phosphorelay sensor kinase activity"/>
    <property type="evidence" value="ECO:0007669"/>
    <property type="project" value="InterPro"/>
</dbReference>
<dbReference type="CDD" id="cd19410">
    <property type="entry name" value="HK9-like_sensor"/>
    <property type="match status" value="1"/>
</dbReference>
<dbReference type="Gene3D" id="1.10.287.130">
    <property type="match status" value="1"/>
</dbReference>
<evidence type="ECO:0000256" key="4">
    <source>
        <dbReference type="ARBA" id="ARBA00022777"/>
    </source>
</evidence>
<keyword evidence="4" id="KW-0808">Transferase</keyword>
<dbReference type="EC" id="2.7.13.3" evidence="2"/>
<dbReference type="RefSeq" id="WP_069968704.1">
    <property type="nucleotide sequence ID" value="NZ_CM124774.1"/>
</dbReference>
<comment type="catalytic activity">
    <reaction evidence="1">
        <text>ATP + protein L-histidine = ADP + protein N-phospho-L-histidine.</text>
        <dbReference type="EC" id="2.7.13.3"/>
    </reaction>
</comment>
<dbReference type="InterPro" id="IPR003661">
    <property type="entry name" value="HisK_dim/P_dom"/>
</dbReference>
<feature type="domain" description="Histidine kinase" evidence="8">
    <location>
        <begin position="272"/>
        <end position="490"/>
    </location>
</feature>
<dbReference type="FunFam" id="3.30.565.10:FF:000049">
    <property type="entry name" value="Two-component sensor histidine kinase"/>
    <property type="match status" value="1"/>
</dbReference>
<dbReference type="AlphaFoldDB" id="A0A1E5QG73"/>